<dbReference type="Pfam" id="PF09240">
    <property type="entry name" value="IL6Ra-bind"/>
    <property type="match status" value="1"/>
</dbReference>
<evidence type="ECO:0000256" key="11">
    <source>
        <dbReference type="ARBA" id="ARBA00059101"/>
    </source>
</evidence>
<feature type="signal peptide" evidence="15">
    <location>
        <begin position="1"/>
        <end position="22"/>
    </location>
</feature>
<dbReference type="Pfam" id="PF18001">
    <property type="entry name" value="Il13Ra_Ig"/>
    <property type="match status" value="1"/>
</dbReference>
<dbReference type="PANTHER" id="PTHR23037:SF46">
    <property type="entry name" value="INTERLEUKIN 5 RECEPTOR SUBUNIT ALPHA"/>
    <property type="match status" value="1"/>
</dbReference>
<accession>A0A9B0WY34</accession>
<organism evidence="17 18">
    <name type="scientific">Chrysochloris asiatica</name>
    <name type="common">Cape golden mole</name>
    <dbReference type="NCBI Taxonomy" id="185453"/>
    <lineage>
        <taxon>Eukaryota</taxon>
        <taxon>Metazoa</taxon>
        <taxon>Chordata</taxon>
        <taxon>Craniata</taxon>
        <taxon>Vertebrata</taxon>
        <taxon>Euteleostomi</taxon>
        <taxon>Mammalia</taxon>
        <taxon>Eutheria</taxon>
        <taxon>Afrotheria</taxon>
        <taxon>Chrysochloridae</taxon>
        <taxon>Chrysochlorinae</taxon>
        <taxon>Chrysochloris</taxon>
    </lineage>
</organism>
<dbReference type="GeneID" id="102841149"/>
<evidence type="ECO:0000313" key="18">
    <source>
        <dbReference type="RefSeq" id="XP_006872191.1"/>
    </source>
</evidence>
<dbReference type="FunFam" id="2.60.40.10:FF:000717">
    <property type="entry name" value="interleukin-13 receptor subunit alpha-1 isoform X1"/>
    <property type="match status" value="1"/>
</dbReference>
<dbReference type="CTD" id="3597"/>
<evidence type="ECO:0000256" key="7">
    <source>
        <dbReference type="ARBA" id="ARBA00023136"/>
    </source>
</evidence>
<dbReference type="PANTHER" id="PTHR23037">
    <property type="entry name" value="CYTOKINE RECEPTOR"/>
    <property type="match status" value="1"/>
</dbReference>
<dbReference type="InterPro" id="IPR036116">
    <property type="entry name" value="FN3_sf"/>
</dbReference>
<evidence type="ECO:0000256" key="6">
    <source>
        <dbReference type="ARBA" id="ARBA00022989"/>
    </source>
</evidence>
<evidence type="ECO:0000256" key="14">
    <source>
        <dbReference type="SAM" id="Phobius"/>
    </source>
</evidence>
<dbReference type="InterPro" id="IPR015321">
    <property type="entry name" value="TypeI_recpt_CBD"/>
</dbReference>
<comment type="subcellular location">
    <subcellularLocation>
        <location evidence="1">Membrane</location>
        <topology evidence="1">Single-pass type I membrane protein</topology>
    </subcellularLocation>
</comment>
<evidence type="ECO:0000256" key="2">
    <source>
        <dbReference type="ARBA" id="ARBA00008159"/>
    </source>
</evidence>
<keyword evidence="10" id="KW-0325">Glycoprotein</keyword>
<evidence type="ECO:0000256" key="1">
    <source>
        <dbReference type="ARBA" id="ARBA00004479"/>
    </source>
</evidence>
<dbReference type="RefSeq" id="XP_006872191.1">
    <property type="nucleotide sequence ID" value="XM_006872129.1"/>
</dbReference>
<keyword evidence="17" id="KW-1185">Reference proteome</keyword>
<dbReference type="GO" id="GO:0004896">
    <property type="term" value="F:cytokine receptor activity"/>
    <property type="evidence" value="ECO:0007669"/>
    <property type="project" value="TreeGrafter"/>
</dbReference>
<feature type="domain" description="Fibronectin type-III" evidence="16">
    <location>
        <begin position="224"/>
        <end position="329"/>
    </location>
</feature>
<keyword evidence="4 15" id="KW-0732">Signal</keyword>
<keyword evidence="3 14" id="KW-0812">Transmembrane</keyword>
<evidence type="ECO:0000313" key="17">
    <source>
        <dbReference type="Proteomes" id="UP000504623"/>
    </source>
</evidence>
<evidence type="ECO:0000256" key="8">
    <source>
        <dbReference type="ARBA" id="ARBA00023157"/>
    </source>
</evidence>
<evidence type="ECO:0000256" key="4">
    <source>
        <dbReference type="ARBA" id="ARBA00022729"/>
    </source>
</evidence>
<evidence type="ECO:0000256" key="5">
    <source>
        <dbReference type="ARBA" id="ARBA00022737"/>
    </source>
</evidence>
<keyword evidence="8" id="KW-1015">Disulfide bond</keyword>
<dbReference type="GO" id="GO:0009897">
    <property type="term" value="C:external side of plasma membrane"/>
    <property type="evidence" value="ECO:0007669"/>
    <property type="project" value="TreeGrafter"/>
</dbReference>
<dbReference type="InterPro" id="IPR013783">
    <property type="entry name" value="Ig-like_fold"/>
</dbReference>
<dbReference type="SUPFAM" id="SSF49265">
    <property type="entry name" value="Fibronectin type III"/>
    <property type="match status" value="2"/>
</dbReference>
<evidence type="ECO:0000256" key="9">
    <source>
        <dbReference type="ARBA" id="ARBA00023170"/>
    </source>
</evidence>
<dbReference type="InterPro" id="IPR003961">
    <property type="entry name" value="FN3_dom"/>
</dbReference>
<dbReference type="OrthoDB" id="9940625at2759"/>
<feature type="transmembrane region" description="Helical" evidence="14">
    <location>
        <begin position="334"/>
        <end position="357"/>
    </location>
</feature>
<dbReference type="PROSITE" id="PS50853">
    <property type="entry name" value="FN3"/>
    <property type="match status" value="1"/>
</dbReference>
<name>A0A9B0WY34_CHRAS</name>
<sequence length="417" mass="47353">MERPVWLCGLWAMLLFASGGGGGGGGIPTHTQPPVTNLSVSVENLCTIKWTWNPPEGASPNCSLWYFSHFGNEQDKKIAPETHRSKEVALNERICLQVSSQCSTNESEKRSSWVKKCISPPEGDPESAVTELQCIWHNLSKMKCSWLPGHNASPGTNYILYYWHTSLRKILQCDDIYSEGQRIGCSFNLKDSSLEQGSIQIMVKDNAGKIRPSFSVVPLNSYVEPDPPEIKNISFKNDDLYVEWKNPENFECKCLSYEVEVNNSHIVSEIFPVEEIKCQNSEGRLSFLIPSIQQDTLNKVRVRVRTNKYCYEDNNLWSDWSQAMSTGKKPNSTFYIAVLLSIPVIVAGAIIVLLLYLKRLKIIIFPPIPDPGKIFKEMFGDQNDDTLHWKKYDIYEKQTKEETDSVVLIENLKRGSQ</sequence>
<dbReference type="InterPro" id="IPR040566">
    <property type="entry name" value="Il13Ra_Ig"/>
</dbReference>
<reference evidence="18" key="1">
    <citation type="submission" date="2025-08" db="UniProtKB">
        <authorList>
            <consortium name="RefSeq"/>
        </authorList>
    </citation>
    <scope>IDENTIFICATION</scope>
    <source>
        <tissue evidence="18">Spleen</tissue>
    </source>
</reference>
<keyword evidence="9 18" id="KW-0675">Receptor</keyword>
<dbReference type="Gene3D" id="2.60.40.10">
    <property type="entry name" value="Immunoglobulins"/>
    <property type="match status" value="3"/>
</dbReference>
<evidence type="ECO:0000256" key="10">
    <source>
        <dbReference type="ARBA" id="ARBA00023180"/>
    </source>
</evidence>
<comment type="function">
    <text evidence="11">Binds with low affinity to interleukin-13 (IL13). Together with IL4RA can form a functional receptor for IL13. Also serves as an alternate accessory protein to the common cytokine receptor gamma chain for interleukin-4 (IL4) signaling, but cannot replace the function of IL2RG in allowing enhanced interleukin-2 (IL2) binding activity.</text>
</comment>
<evidence type="ECO:0000259" key="16">
    <source>
        <dbReference type="PROSITE" id="PS50853"/>
    </source>
</evidence>
<dbReference type="FunFam" id="2.60.40.10:FF:000851">
    <property type="entry name" value="interleukin-13 receptor subunit alpha-1 isoform X2"/>
    <property type="match status" value="1"/>
</dbReference>
<evidence type="ECO:0000256" key="12">
    <source>
        <dbReference type="ARBA" id="ARBA00064880"/>
    </source>
</evidence>
<dbReference type="Proteomes" id="UP000504623">
    <property type="component" value="Unplaced"/>
</dbReference>
<evidence type="ECO:0000256" key="13">
    <source>
        <dbReference type="ARBA" id="ARBA00071789"/>
    </source>
</evidence>
<dbReference type="FunFam" id="2.60.40.10:FF:000861">
    <property type="entry name" value="interleukin-13 receptor subunit alpha-1 isoform X1"/>
    <property type="match status" value="1"/>
</dbReference>
<proteinExistence type="inferred from homology"/>
<comment type="subunit">
    <text evidence="12">Interleukin-13 receptor is a complex of IL4R, IL13RA1, and possibly other components. Interacts with TRAF3IP1. Interacts with IL4.</text>
</comment>
<dbReference type="AlphaFoldDB" id="A0A9B0WY34"/>
<keyword evidence="5" id="KW-0677">Repeat</keyword>
<evidence type="ECO:0000256" key="3">
    <source>
        <dbReference type="ARBA" id="ARBA00022692"/>
    </source>
</evidence>
<gene>
    <name evidence="18" type="primary">IL13RA1</name>
</gene>
<keyword evidence="6 14" id="KW-1133">Transmembrane helix</keyword>
<evidence type="ECO:0000256" key="15">
    <source>
        <dbReference type="SAM" id="SignalP"/>
    </source>
</evidence>
<feature type="chain" id="PRO_5039677684" description="Interleukin-13 receptor subunit alpha-1" evidence="15">
    <location>
        <begin position="23"/>
        <end position="417"/>
    </location>
</feature>
<keyword evidence="7 14" id="KW-0472">Membrane</keyword>
<comment type="similarity">
    <text evidence="2">Belongs to the type I cytokine receptor family. Type 5 subfamily.</text>
</comment>
<protein>
    <recommendedName>
        <fullName evidence="13">Interleukin-13 receptor subunit alpha-1</fullName>
    </recommendedName>
</protein>